<dbReference type="eggNOG" id="COG1409">
    <property type="taxonomic scope" value="Bacteria"/>
</dbReference>
<dbReference type="Proteomes" id="UP000010475">
    <property type="component" value="Chromosome"/>
</dbReference>
<dbReference type="InterPro" id="IPR050884">
    <property type="entry name" value="CNP_phosphodiesterase-III"/>
</dbReference>
<dbReference type="HOGENOM" id="CLU_070320_0_0_3"/>
<dbReference type="SUPFAM" id="SSF56300">
    <property type="entry name" value="Metallo-dependent phosphatases"/>
    <property type="match status" value="1"/>
</dbReference>
<dbReference type="GO" id="GO:0046872">
    <property type="term" value="F:metal ion binding"/>
    <property type="evidence" value="ECO:0007669"/>
    <property type="project" value="UniProtKB-KW"/>
</dbReference>
<proteinExistence type="inferred from homology"/>
<evidence type="ECO:0000256" key="4">
    <source>
        <dbReference type="ARBA" id="ARBA00025742"/>
    </source>
</evidence>
<dbReference type="STRING" id="56107.Cylst_2545"/>
<dbReference type="Gene3D" id="3.60.21.10">
    <property type="match status" value="1"/>
</dbReference>
<name>K9WX22_9NOST</name>
<dbReference type="CDD" id="cd07402">
    <property type="entry name" value="MPP_GpdQ"/>
    <property type="match status" value="1"/>
</dbReference>
<organism evidence="6 7">
    <name type="scientific">Cylindrospermum stagnale PCC 7417</name>
    <dbReference type="NCBI Taxonomy" id="56107"/>
    <lineage>
        <taxon>Bacteria</taxon>
        <taxon>Bacillati</taxon>
        <taxon>Cyanobacteriota</taxon>
        <taxon>Cyanophyceae</taxon>
        <taxon>Nostocales</taxon>
        <taxon>Nostocaceae</taxon>
        <taxon>Cylindrospermum</taxon>
    </lineage>
</organism>
<dbReference type="PANTHER" id="PTHR42988:SF2">
    <property type="entry name" value="CYCLIC NUCLEOTIDE PHOSPHODIESTERASE CBUA0032-RELATED"/>
    <property type="match status" value="1"/>
</dbReference>
<dbReference type="PANTHER" id="PTHR42988">
    <property type="entry name" value="PHOSPHOHYDROLASE"/>
    <property type="match status" value="1"/>
</dbReference>
<evidence type="ECO:0000256" key="1">
    <source>
        <dbReference type="ARBA" id="ARBA00022723"/>
    </source>
</evidence>
<dbReference type="GO" id="GO:0004112">
    <property type="term" value="F:cyclic-nucleotide phosphodiesterase activity"/>
    <property type="evidence" value="ECO:0007669"/>
    <property type="project" value="InterPro"/>
</dbReference>
<evidence type="ECO:0000313" key="7">
    <source>
        <dbReference type="Proteomes" id="UP000010475"/>
    </source>
</evidence>
<evidence type="ECO:0000256" key="2">
    <source>
        <dbReference type="ARBA" id="ARBA00022801"/>
    </source>
</evidence>
<protein>
    <submittedName>
        <fullName evidence="6">Putative phosphohydrolase</fullName>
    </submittedName>
</protein>
<comment type="similarity">
    <text evidence="4">Belongs to the cyclic nucleotide phosphodiesterase class-III family.</text>
</comment>
<feature type="domain" description="Calcineurin-like phosphoesterase" evidence="5">
    <location>
        <begin position="14"/>
        <end position="202"/>
    </location>
</feature>
<dbReference type="PATRIC" id="fig|56107.3.peg.2814"/>
<evidence type="ECO:0000259" key="5">
    <source>
        <dbReference type="Pfam" id="PF00149"/>
    </source>
</evidence>
<gene>
    <name evidence="6" type="ORF">Cylst_2545</name>
</gene>
<dbReference type="InterPro" id="IPR026575">
    <property type="entry name" value="GpdQ/CpdA-like"/>
</dbReference>
<sequence>MLSAKINQVSPVFIAQLTDIHLFAAENQRLLGIPTMESFQAVIKRLKELQPELDFLILTGDLSGDGTVESYENLQYLLNPLQIPTYWLPGNYDCAIAMDEILTLGMVSRRKSFTRGSWNFILLNSSVPGSMHGHLSDKTLDWLDSELKMLGENPTVVSLHHPPILVNSEWLDVNTLQNSEELLAVLDRHPQVKLVLFGHIHQEWKHTRDDVDYLGSPSTCIQFLSESPTFALDEKLPGFRLLKLHPDGTWETWVERVPYFCPPESEVKEF</sequence>
<evidence type="ECO:0000313" key="6">
    <source>
        <dbReference type="EMBL" id="AFZ24753.1"/>
    </source>
</evidence>
<accession>K9WX22</accession>
<keyword evidence="7" id="KW-1185">Reference proteome</keyword>
<dbReference type="AlphaFoldDB" id="K9WX22"/>
<reference evidence="6 7" key="1">
    <citation type="submission" date="2012-06" db="EMBL/GenBank/DDBJ databases">
        <title>Finished chromosome of genome of Cylindrospermum stagnale PCC 7417.</title>
        <authorList>
            <consortium name="US DOE Joint Genome Institute"/>
            <person name="Gugger M."/>
            <person name="Coursin T."/>
            <person name="Rippka R."/>
            <person name="Tandeau De Marsac N."/>
            <person name="Huntemann M."/>
            <person name="Wei C.-L."/>
            <person name="Han J."/>
            <person name="Detter J.C."/>
            <person name="Han C."/>
            <person name="Tapia R."/>
            <person name="Chen A."/>
            <person name="Kyrpides N."/>
            <person name="Mavromatis K."/>
            <person name="Markowitz V."/>
            <person name="Szeto E."/>
            <person name="Ivanova N."/>
            <person name="Pagani I."/>
            <person name="Pati A."/>
            <person name="Goodwin L."/>
            <person name="Nordberg H.P."/>
            <person name="Cantor M.N."/>
            <person name="Hua S.X."/>
            <person name="Woyke T."/>
            <person name="Kerfeld C.A."/>
        </authorList>
    </citation>
    <scope>NUCLEOTIDE SEQUENCE [LARGE SCALE GENOMIC DNA]</scope>
    <source>
        <strain evidence="6 7">PCC 7417</strain>
    </source>
</reference>
<dbReference type="InterPro" id="IPR004843">
    <property type="entry name" value="Calcineurin-like_PHP"/>
</dbReference>
<dbReference type="EMBL" id="CP003642">
    <property type="protein sequence ID" value="AFZ24753.1"/>
    <property type="molecule type" value="Genomic_DNA"/>
</dbReference>
<dbReference type="Pfam" id="PF00149">
    <property type="entry name" value="Metallophos"/>
    <property type="match status" value="1"/>
</dbReference>
<dbReference type="InterPro" id="IPR029052">
    <property type="entry name" value="Metallo-depent_PP-like"/>
</dbReference>
<dbReference type="NCBIfam" id="NF008359">
    <property type="entry name" value="PRK11148.1"/>
    <property type="match status" value="1"/>
</dbReference>
<evidence type="ECO:0000256" key="3">
    <source>
        <dbReference type="ARBA" id="ARBA00023004"/>
    </source>
</evidence>
<keyword evidence="1" id="KW-0479">Metal-binding</keyword>
<keyword evidence="3" id="KW-0408">Iron</keyword>
<dbReference type="KEGG" id="csg:Cylst_2545"/>
<keyword evidence="2 6" id="KW-0378">Hydrolase</keyword>